<dbReference type="GO" id="GO:0003887">
    <property type="term" value="F:DNA-directed DNA polymerase activity"/>
    <property type="evidence" value="ECO:0007669"/>
    <property type="project" value="UniProtKB-UniRule"/>
</dbReference>
<dbReference type="Proteomes" id="UP000228809">
    <property type="component" value="Unassembled WGS sequence"/>
</dbReference>
<dbReference type="InterPro" id="IPR022635">
    <property type="entry name" value="DNA_polIII_beta_C"/>
</dbReference>
<name>A0A2M6WDJ9_9BACT</name>
<evidence type="ECO:0000313" key="14">
    <source>
        <dbReference type="Proteomes" id="UP000228809"/>
    </source>
</evidence>
<dbReference type="PIRSF" id="PIRSF000804">
    <property type="entry name" value="DNA_pol_III_b"/>
    <property type="match status" value="1"/>
</dbReference>
<comment type="caution">
    <text evidence="13">The sequence shown here is derived from an EMBL/GenBank/DDBJ whole genome shotgun (WGS) entry which is preliminary data.</text>
</comment>
<evidence type="ECO:0000259" key="10">
    <source>
        <dbReference type="Pfam" id="PF00712"/>
    </source>
</evidence>
<dbReference type="Pfam" id="PF02767">
    <property type="entry name" value="DNA_pol3_beta_2"/>
    <property type="match status" value="1"/>
</dbReference>
<evidence type="ECO:0000256" key="3">
    <source>
        <dbReference type="ARBA" id="ARBA00022490"/>
    </source>
</evidence>
<keyword evidence="8" id="KW-0238">DNA-binding</keyword>
<evidence type="ECO:0000256" key="2">
    <source>
        <dbReference type="ARBA" id="ARBA00010752"/>
    </source>
</evidence>
<feature type="domain" description="DNA polymerase III beta sliding clamp N-terminal" evidence="10">
    <location>
        <begin position="1"/>
        <end position="119"/>
    </location>
</feature>
<evidence type="ECO:0000256" key="7">
    <source>
        <dbReference type="ARBA" id="ARBA00022932"/>
    </source>
</evidence>
<dbReference type="InterPro" id="IPR046938">
    <property type="entry name" value="DNA_clamp_sf"/>
</dbReference>
<dbReference type="Pfam" id="PF02768">
    <property type="entry name" value="DNA_pol3_beta_3"/>
    <property type="match status" value="1"/>
</dbReference>
<dbReference type="InterPro" id="IPR001001">
    <property type="entry name" value="DNA_polIII_beta"/>
</dbReference>
<dbReference type="PANTHER" id="PTHR30478:SF0">
    <property type="entry name" value="BETA SLIDING CLAMP"/>
    <property type="match status" value="1"/>
</dbReference>
<dbReference type="GO" id="GO:0003677">
    <property type="term" value="F:DNA binding"/>
    <property type="evidence" value="ECO:0007669"/>
    <property type="project" value="UniProtKB-UniRule"/>
</dbReference>
<dbReference type="SUPFAM" id="SSF55979">
    <property type="entry name" value="DNA clamp"/>
    <property type="match status" value="3"/>
</dbReference>
<organism evidence="13 14">
    <name type="scientific">Candidatus Kaiserbacteria bacterium CG10_big_fil_rev_8_21_14_0_10_49_17</name>
    <dbReference type="NCBI Taxonomy" id="1974609"/>
    <lineage>
        <taxon>Bacteria</taxon>
        <taxon>Candidatus Kaiseribacteriota</taxon>
    </lineage>
</organism>
<dbReference type="AlphaFoldDB" id="A0A2M6WDJ9"/>
<keyword evidence="3 9" id="KW-0963">Cytoplasm</keyword>
<dbReference type="GO" id="GO:0006271">
    <property type="term" value="P:DNA strand elongation involved in DNA replication"/>
    <property type="evidence" value="ECO:0007669"/>
    <property type="project" value="TreeGrafter"/>
</dbReference>
<evidence type="ECO:0000256" key="9">
    <source>
        <dbReference type="PIRNR" id="PIRNR000804"/>
    </source>
</evidence>
<evidence type="ECO:0000259" key="11">
    <source>
        <dbReference type="Pfam" id="PF02767"/>
    </source>
</evidence>
<evidence type="ECO:0000313" key="13">
    <source>
        <dbReference type="EMBL" id="PIT90852.1"/>
    </source>
</evidence>
<dbReference type="Pfam" id="PF00712">
    <property type="entry name" value="DNA_pol3_beta"/>
    <property type="match status" value="1"/>
</dbReference>
<evidence type="ECO:0000256" key="5">
    <source>
        <dbReference type="ARBA" id="ARBA00022695"/>
    </source>
</evidence>
<dbReference type="Gene3D" id="3.10.150.10">
    <property type="entry name" value="DNA Polymerase III, subunit A, domain 2"/>
    <property type="match status" value="1"/>
</dbReference>
<dbReference type="InterPro" id="IPR022637">
    <property type="entry name" value="DNA_polIII_beta_cen"/>
</dbReference>
<dbReference type="GO" id="GO:0009360">
    <property type="term" value="C:DNA polymerase III complex"/>
    <property type="evidence" value="ECO:0007669"/>
    <property type="project" value="InterPro"/>
</dbReference>
<comment type="function">
    <text evidence="9">Confers DNA tethering and processivity to DNA polymerases and other proteins. Acts as a clamp, forming a ring around DNA (a reaction catalyzed by the clamp-loading complex) which diffuses in an ATP-independent manner freely and bidirectionally along dsDNA. Initially characterized for its ability to contact the catalytic subunit of DNA polymerase III (Pol III), a complex, multichain enzyme responsible for most of the replicative synthesis in bacteria; Pol III exhibits 3'-5' exonuclease proofreading activity. The beta chain is required for initiation of replication as well as for processivity of DNA replication.</text>
</comment>
<dbReference type="Gene3D" id="3.70.10.10">
    <property type="match status" value="1"/>
</dbReference>
<evidence type="ECO:0000256" key="1">
    <source>
        <dbReference type="ARBA" id="ARBA00004496"/>
    </source>
</evidence>
<dbReference type="GO" id="GO:0008408">
    <property type="term" value="F:3'-5' exonuclease activity"/>
    <property type="evidence" value="ECO:0007669"/>
    <property type="project" value="InterPro"/>
</dbReference>
<protein>
    <recommendedName>
        <fullName evidence="9">Beta sliding clamp</fullName>
    </recommendedName>
</protein>
<comment type="subcellular location">
    <subcellularLocation>
        <location evidence="1 9">Cytoplasm</location>
    </subcellularLocation>
</comment>
<keyword evidence="7 9" id="KW-0239">DNA-directed DNA polymerase</keyword>
<dbReference type="EMBL" id="PFBJ01000020">
    <property type="protein sequence ID" value="PIT90852.1"/>
    <property type="molecule type" value="Genomic_DNA"/>
</dbReference>
<dbReference type="PANTHER" id="PTHR30478">
    <property type="entry name" value="DNA POLYMERASE III SUBUNIT BETA"/>
    <property type="match status" value="1"/>
</dbReference>
<gene>
    <name evidence="13" type="primary">dnaN</name>
    <name evidence="13" type="ORF">COU17_03610</name>
</gene>
<proteinExistence type="inferred from homology"/>
<comment type="similarity">
    <text evidence="2 9">Belongs to the beta sliding clamp family.</text>
</comment>
<feature type="domain" description="DNA polymerase III beta sliding clamp central" evidence="11">
    <location>
        <begin position="130"/>
        <end position="243"/>
    </location>
</feature>
<evidence type="ECO:0000256" key="4">
    <source>
        <dbReference type="ARBA" id="ARBA00022679"/>
    </source>
</evidence>
<comment type="subunit">
    <text evidence="9">Forms a ring-shaped head-to-tail homodimer around DNA.</text>
</comment>
<dbReference type="GO" id="GO:0005737">
    <property type="term" value="C:cytoplasm"/>
    <property type="evidence" value="ECO:0007669"/>
    <property type="project" value="UniProtKB-SubCell"/>
</dbReference>
<evidence type="ECO:0000259" key="12">
    <source>
        <dbReference type="Pfam" id="PF02768"/>
    </source>
</evidence>
<dbReference type="InterPro" id="IPR022634">
    <property type="entry name" value="DNA_polIII_beta_N"/>
</dbReference>
<evidence type="ECO:0000256" key="6">
    <source>
        <dbReference type="ARBA" id="ARBA00022705"/>
    </source>
</evidence>
<keyword evidence="4 9" id="KW-0808">Transferase</keyword>
<dbReference type="CDD" id="cd00140">
    <property type="entry name" value="beta_clamp"/>
    <property type="match status" value="1"/>
</dbReference>
<keyword evidence="6 9" id="KW-0235">DNA replication</keyword>
<dbReference type="SMART" id="SM00480">
    <property type="entry name" value="POL3Bc"/>
    <property type="match status" value="1"/>
</dbReference>
<dbReference type="NCBIfam" id="TIGR00663">
    <property type="entry name" value="dnan"/>
    <property type="match status" value="1"/>
</dbReference>
<sequence length="367" mass="40744">MELECGQPELLKAISHTERIAGTNPTLPVLTCLLLETKKNELFIRSTNLDIGVESKIPALIKKEGVVAVPASIFYNTIQNISPHTKITVTSSNENITVKTPTSISTIKSFSVEDFPTIPPAPQEYSTIFQKKHFIEGITSVVYSASNTTIKPELSGVYIYPDGKNTIFVATDSFRLAEKSVVNTGDSNFPQSIIPYKNTLEVIRILEASDDDEVEIKINENQISFSIGRVYITSRLINGSFPDYKQIIPPSKKTEVIVLKDDFARVLKKLSIFTDSFNQITFIIDPKKKEVRLNAQSNNVGETKDGIDASISGDELDIRFNLKYLVDVLPHIHSDSIALVFNGPGKPLVIRGVSDDSFLYLVMPMNK</sequence>
<reference evidence="14" key="1">
    <citation type="submission" date="2017-09" db="EMBL/GenBank/DDBJ databases">
        <title>Depth-based differentiation of microbial function through sediment-hosted aquifers and enrichment of novel symbionts in the deep terrestrial subsurface.</title>
        <authorList>
            <person name="Probst A.J."/>
            <person name="Ladd B."/>
            <person name="Jarett J.K."/>
            <person name="Geller-Mcgrath D.E."/>
            <person name="Sieber C.M.K."/>
            <person name="Emerson J.B."/>
            <person name="Anantharaman K."/>
            <person name="Thomas B.C."/>
            <person name="Malmstrom R."/>
            <person name="Stieglmeier M."/>
            <person name="Klingl A."/>
            <person name="Woyke T."/>
            <person name="Ryan C.M."/>
            <person name="Banfield J.F."/>
        </authorList>
    </citation>
    <scope>NUCLEOTIDE SEQUENCE [LARGE SCALE GENOMIC DNA]</scope>
</reference>
<keyword evidence="5 9" id="KW-0548">Nucleotidyltransferase</keyword>
<feature type="domain" description="DNA polymerase III beta sliding clamp C-terminal" evidence="12">
    <location>
        <begin position="245"/>
        <end position="365"/>
    </location>
</feature>
<accession>A0A2M6WDJ9</accession>
<evidence type="ECO:0000256" key="8">
    <source>
        <dbReference type="ARBA" id="ARBA00023125"/>
    </source>
</evidence>